<dbReference type="Pfam" id="PF01928">
    <property type="entry name" value="CYTH"/>
    <property type="match status" value="1"/>
</dbReference>
<dbReference type="SUPFAM" id="SSF55154">
    <property type="entry name" value="CYTH-like phosphatases"/>
    <property type="match status" value="1"/>
</dbReference>
<dbReference type="Proteomes" id="UP000182661">
    <property type="component" value="Unassembled WGS sequence"/>
</dbReference>
<comment type="caution">
    <text evidence="3">The sequence shown here is derived from an EMBL/GenBank/DDBJ whole genome shotgun (WGS) entry which is preliminary data.</text>
</comment>
<dbReference type="AlphaFoldDB" id="A0A657LZR0"/>
<dbReference type="InterPro" id="IPR033469">
    <property type="entry name" value="CYTH-like_dom_sf"/>
</dbReference>
<dbReference type="SMART" id="SM01118">
    <property type="entry name" value="CYTH"/>
    <property type="match status" value="1"/>
</dbReference>
<dbReference type="PIRSF" id="PIRSF016487">
    <property type="entry name" value="CYTH_UCP016487"/>
    <property type="match status" value="1"/>
</dbReference>
<accession>A0A657LZR0</accession>
<dbReference type="InterPro" id="IPR023577">
    <property type="entry name" value="CYTH_domain"/>
</dbReference>
<gene>
    <name evidence="3" type="ORF">AX760_00330</name>
</gene>
<dbReference type="OrthoDB" id="9805588at2"/>
<dbReference type="InterPro" id="IPR012042">
    <property type="entry name" value="NeuTTM/CthTTM-like"/>
</dbReference>
<evidence type="ECO:0000313" key="4">
    <source>
        <dbReference type="Proteomes" id="UP000182661"/>
    </source>
</evidence>
<keyword evidence="4" id="KW-1185">Reference proteome</keyword>
<evidence type="ECO:0000256" key="1">
    <source>
        <dbReference type="PIRSR" id="PIRSR016487-1"/>
    </source>
</evidence>
<sequence length="155" mass="17572">MAKEIERKFLVSGDGWRSEAETGSVFQQAYIVTMDDRSVRVRIADGKSARMTLKVGKSAVVRDEFEYEIPLSDALAMIDLAVGIVIEKTRYRVPFHGFVWEVDVYDGALQGLVIAEVEMRSEDDRPDLPDWIGREVSGERRFSNQYLALDGRPPD</sequence>
<protein>
    <submittedName>
        <fullName evidence="3">Adenylate cyclase</fullName>
    </submittedName>
</protein>
<dbReference type="PROSITE" id="PS51707">
    <property type="entry name" value="CYTH"/>
    <property type="match status" value="1"/>
</dbReference>
<dbReference type="CDD" id="cd07891">
    <property type="entry name" value="CYTH-like_CthTTM-like_1"/>
    <property type="match status" value="1"/>
</dbReference>
<evidence type="ECO:0000259" key="2">
    <source>
        <dbReference type="PROSITE" id="PS51707"/>
    </source>
</evidence>
<name>A0A657LZR0_9HYPH</name>
<feature type="domain" description="CYTH" evidence="2">
    <location>
        <begin position="2"/>
        <end position="149"/>
    </location>
</feature>
<dbReference type="PANTHER" id="PTHR40114:SF1">
    <property type="entry name" value="SLR0698 PROTEIN"/>
    <property type="match status" value="1"/>
</dbReference>
<dbReference type="RefSeq" id="WP_071830837.1">
    <property type="nucleotide sequence ID" value="NZ_LSRP01000001.1"/>
</dbReference>
<dbReference type="PANTHER" id="PTHR40114">
    <property type="entry name" value="SLR0698 PROTEIN"/>
    <property type="match status" value="1"/>
</dbReference>
<reference evidence="3 4" key="1">
    <citation type="submission" date="2016-02" db="EMBL/GenBank/DDBJ databases">
        <title>Genome sequencing of a beta-galactosidase producing bacteria Rhizobium sp. 59.</title>
        <authorList>
            <person name="Wang D."/>
            <person name="Kot W."/>
            <person name="Qin Y."/>
            <person name="Hansen L."/>
            <person name="Naqvi K."/>
            <person name="Rensing C."/>
        </authorList>
    </citation>
    <scope>NUCLEOTIDE SEQUENCE [LARGE SCALE GENOMIC DNA]</scope>
    <source>
        <strain evidence="3 4">59</strain>
    </source>
</reference>
<dbReference type="Gene3D" id="2.40.320.10">
    <property type="entry name" value="Hypothetical Protein Pfu-838710-001"/>
    <property type="match status" value="1"/>
</dbReference>
<dbReference type="EMBL" id="LSRP01000001">
    <property type="protein sequence ID" value="OJG01402.1"/>
    <property type="molecule type" value="Genomic_DNA"/>
</dbReference>
<proteinExistence type="predicted"/>
<feature type="active site" description="Proton acceptor" evidence="1">
    <location>
        <position position="30"/>
    </location>
</feature>
<organism evidence="3 4">
    <name type="scientific">Pararhizobium antarcticum</name>
    <dbReference type="NCBI Taxonomy" id="1798805"/>
    <lineage>
        <taxon>Bacteria</taxon>
        <taxon>Pseudomonadati</taxon>
        <taxon>Pseudomonadota</taxon>
        <taxon>Alphaproteobacteria</taxon>
        <taxon>Hyphomicrobiales</taxon>
        <taxon>Rhizobiaceae</taxon>
        <taxon>Rhizobium/Agrobacterium group</taxon>
        <taxon>Pararhizobium</taxon>
    </lineage>
</organism>
<evidence type="ECO:0000313" key="3">
    <source>
        <dbReference type="EMBL" id="OJG01402.1"/>
    </source>
</evidence>